<evidence type="ECO:0008006" key="4">
    <source>
        <dbReference type="Google" id="ProtNLM"/>
    </source>
</evidence>
<dbReference type="EMBL" id="CP068047">
    <property type="protein sequence ID" value="QQR34890.1"/>
    <property type="molecule type" value="Genomic_DNA"/>
</dbReference>
<evidence type="ECO:0000313" key="3">
    <source>
        <dbReference type="Proteomes" id="UP000595460"/>
    </source>
</evidence>
<protein>
    <recommendedName>
        <fullName evidence="4">Lipoprotein</fullName>
    </recommendedName>
</protein>
<keyword evidence="3" id="KW-1185">Reference proteome</keyword>
<feature type="chain" id="PRO_5045344111" description="Lipoprotein" evidence="1">
    <location>
        <begin position="23"/>
        <end position="197"/>
    </location>
</feature>
<reference evidence="2 3" key="1">
    <citation type="submission" date="2021-01" db="EMBL/GenBank/DDBJ databases">
        <title>Genome seq and assembly of Devosia sp. G19.</title>
        <authorList>
            <person name="Chhetri G."/>
        </authorList>
    </citation>
    <scope>NUCLEOTIDE SEQUENCE [LARGE SCALE GENOMIC DNA]</scope>
    <source>
        <strain evidence="2 3">G19</strain>
    </source>
</reference>
<dbReference type="Proteomes" id="UP000595460">
    <property type="component" value="Chromosome"/>
</dbReference>
<proteinExistence type="predicted"/>
<keyword evidence="1" id="KW-0732">Signal</keyword>
<feature type="signal peptide" evidence="1">
    <location>
        <begin position="1"/>
        <end position="22"/>
    </location>
</feature>
<evidence type="ECO:0000256" key="1">
    <source>
        <dbReference type="SAM" id="SignalP"/>
    </source>
</evidence>
<name>A0ABX7BSK7_9HYPH</name>
<accession>A0ABX7BSK7</accession>
<organism evidence="2 3">
    <name type="scientific">Devosia oryziradicis</name>
    <dbReference type="NCBI Taxonomy" id="2801335"/>
    <lineage>
        <taxon>Bacteria</taxon>
        <taxon>Pseudomonadati</taxon>
        <taxon>Pseudomonadota</taxon>
        <taxon>Alphaproteobacteria</taxon>
        <taxon>Hyphomicrobiales</taxon>
        <taxon>Devosiaceae</taxon>
        <taxon>Devosia</taxon>
    </lineage>
</organism>
<gene>
    <name evidence="2" type="ORF">JI749_10910</name>
</gene>
<evidence type="ECO:0000313" key="2">
    <source>
        <dbReference type="EMBL" id="QQR34890.1"/>
    </source>
</evidence>
<sequence>MSMFRFAAAAAIALGLIAPVMAQEKVERLGIPGPIIFEGTKFELAWTSHPAPTYYKQEYVPAGQVVESYDEMFMVDLLTEGQDPESAAATMIAGLDERKAGGDPVVNYDMISNEATGELILDFLLSDTSSGQIIVEWNAYRYSPTADGAGVTLFAISRRGYGEDGATQFLERLTTWRQTSIQELAVMELPPVTVAAE</sequence>
<dbReference type="RefSeq" id="WP_201653428.1">
    <property type="nucleotide sequence ID" value="NZ_CP068047.1"/>
</dbReference>